<comment type="caution">
    <text evidence="8">The sequence shown here is derived from an EMBL/GenBank/DDBJ whole genome shotgun (WGS) entry which is preliminary data.</text>
</comment>
<evidence type="ECO:0000256" key="6">
    <source>
        <dbReference type="RuleBase" id="RU003704"/>
    </source>
</evidence>
<evidence type="ECO:0000256" key="2">
    <source>
        <dbReference type="ARBA" id="ARBA00022679"/>
    </source>
</evidence>
<proteinExistence type="inferred from homology"/>
<evidence type="ECO:0000313" key="9">
    <source>
        <dbReference type="Proteomes" id="UP000612899"/>
    </source>
</evidence>
<feature type="domain" description="Carbohydrate kinase PfkB" evidence="7">
    <location>
        <begin position="2"/>
        <end position="288"/>
    </location>
</feature>
<dbReference type="InterPro" id="IPR002139">
    <property type="entry name" value="Ribo/fructo_kinase"/>
</dbReference>
<dbReference type="InterPro" id="IPR002173">
    <property type="entry name" value="Carboh/pur_kinase_PfkB_CS"/>
</dbReference>
<evidence type="ECO:0000256" key="1">
    <source>
        <dbReference type="ARBA" id="ARBA00010688"/>
    </source>
</evidence>
<comment type="similarity">
    <text evidence="1 6">Belongs to the carbohydrate kinase PfkB family.</text>
</comment>
<dbReference type="AlphaFoldDB" id="A0A8J3VLV8"/>
<name>A0A8J3VLV8_9ACTN</name>
<protein>
    <submittedName>
        <fullName evidence="8">Fructokinase</fullName>
    </submittedName>
</protein>
<reference evidence="8" key="1">
    <citation type="submission" date="2021-01" db="EMBL/GenBank/DDBJ databases">
        <title>Whole genome shotgun sequence of Rhizocola hellebori NBRC 109834.</title>
        <authorList>
            <person name="Komaki H."/>
            <person name="Tamura T."/>
        </authorList>
    </citation>
    <scope>NUCLEOTIDE SEQUENCE</scope>
    <source>
        <strain evidence="8">NBRC 109834</strain>
    </source>
</reference>
<evidence type="ECO:0000256" key="5">
    <source>
        <dbReference type="ARBA" id="ARBA00022840"/>
    </source>
</evidence>
<dbReference type="RefSeq" id="WP_203915477.1">
    <property type="nucleotide sequence ID" value="NZ_BONY01000164.1"/>
</dbReference>
<dbReference type="Proteomes" id="UP000612899">
    <property type="component" value="Unassembled WGS sequence"/>
</dbReference>
<dbReference type="CDD" id="cd01167">
    <property type="entry name" value="bac_FRK"/>
    <property type="match status" value="1"/>
</dbReference>
<dbReference type="PANTHER" id="PTHR43085:SF1">
    <property type="entry name" value="PSEUDOURIDINE KINASE-RELATED"/>
    <property type="match status" value="1"/>
</dbReference>
<keyword evidence="5" id="KW-0067">ATP-binding</keyword>
<dbReference type="EMBL" id="BONY01000164">
    <property type="protein sequence ID" value="GIH11754.1"/>
    <property type="molecule type" value="Genomic_DNA"/>
</dbReference>
<dbReference type="InterPro" id="IPR029056">
    <property type="entry name" value="Ribokinase-like"/>
</dbReference>
<keyword evidence="2 6" id="KW-0808">Transferase</keyword>
<dbReference type="GO" id="GO:0005524">
    <property type="term" value="F:ATP binding"/>
    <property type="evidence" value="ECO:0007669"/>
    <property type="project" value="UniProtKB-KW"/>
</dbReference>
<evidence type="ECO:0000259" key="7">
    <source>
        <dbReference type="Pfam" id="PF00294"/>
    </source>
</evidence>
<dbReference type="InterPro" id="IPR011611">
    <property type="entry name" value="PfkB_dom"/>
</dbReference>
<dbReference type="SUPFAM" id="SSF53613">
    <property type="entry name" value="Ribokinase-like"/>
    <property type="match status" value="1"/>
</dbReference>
<dbReference type="Pfam" id="PF00294">
    <property type="entry name" value="PfkB"/>
    <property type="match status" value="1"/>
</dbReference>
<keyword evidence="9" id="KW-1185">Reference proteome</keyword>
<accession>A0A8J3VLV8</accession>
<dbReference type="PANTHER" id="PTHR43085">
    <property type="entry name" value="HEXOKINASE FAMILY MEMBER"/>
    <property type="match status" value="1"/>
</dbReference>
<dbReference type="GO" id="GO:0006000">
    <property type="term" value="P:fructose metabolic process"/>
    <property type="evidence" value="ECO:0007669"/>
    <property type="project" value="UniProtKB-ARBA"/>
</dbReference>
<dbReference type="PRINTS" id="PR00990">
    <property type="entry name" value="RIBOKINASE"/>
</dbReference>
<sequence>MIVVVGEQVVDLVPAGEGLLKAALGGGPANTAIAAARLGASVAMAARTGRDSFGAAFTERLAASGVDTRYVRSTTQPSALALAAVDRTGEAHYDFWLAGAADFGWRAAELPQLDAGTTIHLGSLAAFLPPGADTLERWALGHQDRCTISFDPNIRSVALQRPDSLVRLERLAELANVIRVSAGDLSHAYPHIDPLVTAKRWLKNTNLVVLTHGKSGATALTAEATVEVSPPPVSIMDTIGAGDTATGALLAWLQSHDWPTTEPALREMLTFVVAAAALTCTRIGADPPTLADTTALTP</sequence>
<evidence type="ECO:0000256" key="3">
    <source>
        <dbReference type="ARBA" id="ARBA00022741"/>
    </source>
</evidence>
<evidence type="ECO:0000256" key="4">
    <source>
        <dbReference type="ARBA" id="ARBA00022777"/>
    </source>
</evidence>
<dbReference type="Gene3D" id="3.40.1190.20">
    <property type="match status" value="1"/>
</dbReference>
<gene>
    <name evidence="8" type="primary">scrK</name>
    <name evidence="8" type="ORF">Rhe02_98210</name>
</gene>
<dbReference type="PROSITE" id="PS00584">
    <property type="entry name" value="PFKB_KINASES_2"/>
    <property type="match status" value="1"/>
</dbReference>
<evidence type="ECO:0000313" key="8">
    <source>
        <dbReference type="EMBL" id="GIH11754.1"/>
    </source>
</evidence>
<keyword evidence="4 6" id="KW-0418">Kinase</keyword>
<dbReference type="InterPro" id="IPR050306">
    <property type="entry name" value="PfkB_Carbo_kinase"/>
</dbReference>
<organism evidence="8 9">
    <name type="scientific">Rhizocola hellebori</name>
    <dbReference type="NCBI Taxonomy" id="1392758"/>
    <lineage>
        <taxon>Bacteria</taxon>
        <taxon>Bacillati</taxon>
        <taxon>Actinomycetota</taxon>
        <taxon>Actinomycetes</taxon>
        <taxon>Micromonosporales</taxon>
        <taxon>Micromonosporaceae</taxon>
        <taxon>Rhizocola</taxon>
    </lineage>
</organism>
<keyword evidence="3" id="KW-0547">Nucleotide-binding</keyword>
<dbReference type="GO" id="GO:0008865">
    <property type="term" value="F:fructokinase activity"/>
    <property type="evidence" value="ECO:0007669"/>
    <property type="project" value="UniProtKB-ARBA"/>
</dbReference>